<dbReference type="EMBL" id="JACCFH010000001">
    <property type="protein sequence ID" value="NYG32565.1"/>
    <property type="molecule type" value="Genomic_DNA"/>
</dbReference>
<keyword evidence="2" id="KW-0418">Kinase</keyword>
<name>A0A7Y9UJA4_9BURK</name>
<dbReference type="Pfam" id="PF00480">
    <property type="entry name" value="ROK"/>
    <property type="match status" value="1"/>
</dbReference>
<keyword evidence="3" id="KW-1185">Reference proteome</keyword>
<evidence type="ECO:0000259" key="1">
    <source>
        <dbReference type="Pfam" id="PF12802"/>
    </source>
</evidence>
<sequence length="409" mass="43813">MHLMTPTFEADERAVRGSNHTGMRQFNERIVLQAIRLHGAIPKADLARLTQLSSQTVSVIVSRLLDDGLLIKQERIRGKIGQPSVPLSLDPDGAISLGVQVGRRSLEVLACDFVGKVRFRHEFHYAYPDPAQVLPCIQQGLDALQTQLGPLWSRVVGLGLTSPLSMDKWSSLLGSQAHNALAGWQHMDLKQEVEAMTHLPVSFAKDTTAACVAELLQGHGQNVRSFLYVFVGTFVGGGLVLSGHIDIGHRGNAGAIGSLPVGLAAANGSAPPQLLEVASGWQLEQALLKAGLDPLLVQQDSIMDMAYAGYTEPWLEQAGLALAMTVASGAAMLDLDAVIIDGSLARSLIDALLARTRERLAAYKFDGMHQPALLAGRVGAHARALGGSLLPLHTQFFPDKDIFLKPSMG</sequence>
<dbReference type="InterPro" id="IPR000600">
    <property type="entry name" value="ROK"/>
</dbReference>
<feature type="domain" description="HTH marR-type" evidence="1">
    <location>
        <begin position="29"/>
        <end position="74"/>
    </location>
</feature>
<gene>
    <name evidence="2" type="ORF">BDD16_001551</name>
</gene>
<proteinExistence type="predicted"/>
<evidence type="ECO:0000313" key="2">
    <source>
        <dbReference type="EMBL" id="NYG32565.1"/>
    </source>
</evidence>
<reference evidence="2 3" key="1">
    <citation type="submission" date="2020-07" db="EMBL/GenBank/DDBJ databases">
        <title>Genomic Encyclopedia of Archaeal and Bacterial Type Strains, Phase II (KMG-II): from individual species to whole genera.</title>
        <authorList>
            <person name="Goeker M."/>
        </authorList>
    </citation>
    <scope>NUCLEOTIDE SEQUENCE [LARGE SCALE GENOMIC DNA]</scope>
    <source>
        <strain evidence="2 3">DSM 21226</strain>
    </source>
</reference>
<keyword evidence="2" id="KW-0808">Transferase</keyword>
<dbReference type="Gene3D" id="1.10.10.10">
    <property type="entry name" value="Winged helix-like DNA-binding domain superfamily/Winged helix DNA-binding domain"/>
    <property type="match status" value="1"/>
</dbReference>
<dbReference type="Gene3D" id="3.30.420.40">
    <property type="match status" value="2"/>
</dbReference>
<accession>A0A7Y9UJA4</accession>
<dbReference type="SUPFAM" id="SSF46785">
    <property type="entry name" value="Winged helix' DNA-binding domain"/>
    <property type="match status" value="1"/>
</dbReference>
<dbReference type="GO" id="GO:0009384">
    <property type="term" value="F:N-acylmannosamine kinase activity"/>
    <property type="evidence" value="ECO:0007669"/>
    <property type="project" value="TreeGrafter"/>
</dbReference>
<dbReference type="InterPro" id="IPR036388">
    <property type="entry name" value="WH-like_DNA-bd_sf"/>
</dbReference>
<protein>
    <submittedName>
        <fullName evidence="2">Putative NBD/HSP70 family sugar kinase</fullName>
    </submittedName>
</protein>
<dbReference type="PANTHER" id="PTHR18964:SF169">
    <property type="entry name" value="N-ACETYLMANNOSAMINE KINASE"/>
    <property type="match status" value="1"/>
</dbReference>
<dbReference type="GO" id="GO:0019262">
    <property type="term" value="P:N-acetylneuraminate catabolic process"/>
    <property type="evidence" value="ECO:0007669"/>
    <property type="project" value="TreeGrafter"/>
</dbReference>
<dbReference type="Pfam" id="PF12802">
    <property type="entry name" value="MarR_2"/>
    <property type="match status" value="1"/>
</dbReference>
<evidence type="ECO:0000313" key="3">
    <source>
        <dbReference type="Proteomes" id="UP000518288"/>
    </source>
</evidence>
<dbReference type="InterPro" id="IPR000835">
    <property type="entry name" value="HTH_MarR-typ"/>
</dbReference>
<dbReference type="Proteomes" id="UP000518288">
    <property type="component" value="Unassembled WGS sequence"/>
</dbReference>
<dbReference type="CDD" id="cd23763">
    <property type="entry name" value="ASKHA_ATPase_ROK"/>
    <property type="match status" value="1"/>
</dbReference>
<dbReference type="PANTHER" id="PTHR18964">
    <property type="entry name" value="ROK (REPRESSOR, ORF, KINASE) FAMILY"/>
    <property type="match status" value="1"/>
</dbReference>
<dbReference type="InterPro" id="IPR036390">
    <property type="entry name" value="WH_DNA-bd_sf"/>
</dbReference>
<dbReference type="AlphaFoldDB" id="A0A7Y9UJA4"/>
<dbReference type="SUPFAM" id="SSF53067">
    <property type="entry name" value="Actin-like ATPase domain"/>
    <property type="match status" value="1"/>
</dbReference>
<organism evidence="2 3">
    <name type="scientific">Sphaerotilus montanus</name>
    <dbReference type="NCBI Taxonomy" id="522889"/>
    <lineage>
        <taxon>Bacteria</taxon>
        <taxon>Pseudomonadati</taxon>
        <taxon>Pseudomonadota</taxon>
        <taxon>Betaproteobacteria</taxon>
        <taxon>Burkholderiales</taxon>
        <taxon>Sphaerotilaceae</taxon>
        <taxon>Sphaerotilus</taxon>
    </lineage>
</organism>
<dbReference type="InterPro" id="IPR043129">
    <property type="entry name" value="ATPase_NBD"/>
</dbReference>
<comment type="caution">
    <text evidence="2">The sequence shown here is derived from an EMBL/GenBank/DDBJ whole genome shotgun (WGS) entry which is preliminary data.</text>
</comment>